<keyword evidence="2" id="KW-1133">Transmembrane helix</keyword>
<keyword evidence="4" id="KW-1185">Reference proteome</keyword>
<feature type="region of interest" description="Disordered" evidence="1">
    <location>
        <begin position="144"/>
        <end position="175"/>
    </location>
</feature>
<dbReference type="AlphaFoldDB" id="A0A836C2T3"/>
<accession>A0A836C2T3</accession>
<name>A0A836C2T3_9CHLO</name>
<feature type="transmembrane region" description="Helical" evidence="2">
    <location>
        <begin position="107"/>
        <end position="133"/>
    </location>
</feature>
<evidence type="ECO:0000256" key="1">
    <source>
        <dbReference type="SAM" id="MobiDB-lite"/>
    </source>
</evidence>
<sequence length="204" mass="21982">MAIALTTFYNVQSGVKYLRSFENSSAYKDSLLASCMIGFLVVLFWVVFSFFILLGRFFGSIAMGFGMLLGSCSHTGFFMLLAGLVLQTHENLASSFKDAGIWSSNDYSTYVATFAFNYILTGMYFLMFIVLLFTAKDLTGGEREAAYDAGPKPSKSAGAGKEMTPPAAASGMASGPTFASTVDNNHGFGTNWPNHGQSFRGGQV</sequence>
<reference evidence="3" key="1">
    <citation type="journal article" date="2020" name="bioRxiv">
        <title>Comparative genomics of Chlamydomonas.</title>
        <authorList>
            <person name="Craig R.J."/>
            <person name="Hasan A.R."/>
            <person name="Ness R.W."/>
            <person name="Keightley P.D."/>
        </authorList>
    </citation>
    <scope>NUCLEOTIDE SEQUENCE</scope>
    <source>
        <strain evidence="3">CCAP 11/70</strain>
    </source>
</reference>
<dbReference type="OrthoDB" id="525774at2759"/>
<gene>
    <name evidence="3" type="ORF">HYH03_004965</name>
</gene>
<feature type="transmembrane region" description="Helical" evidence="2">
    <location>
        <begin position="65"/>
        <end position="87"/>
    </location>
</feature>
<keyword evidence="2" id="KW-0472">Membrane</keyword>
<keyword evidence="2" id="KW-0812">Transmembrane</keyword>
<proteinExistence type="predicted"/>
<dbReference type="EMBL" id="JAEHOE010000016">
    <property type="protein sequence ID" value="KAG2496959.1"/>
    <property type="molecule type" value="Genomic_DNA"/>
</dbReference>
<evidence type="ECO:0000313" key="4">
    <source>
        <dbReference type="Proteomes" id="UP000612055"/>
    </source>
</evidence>
<evidence type="ECO:0000313" key="3">
    <source>
        <dbReference type="EMBL" id="KAG2496959.1"/>
    </source>
</evidence>
<evidence type="ECO:0000256" key="2">
    <source>
        <dbReference type="SAM" id="Phobius"/>
    </source>
</evidence>
<organism evidence="3 4">
    <name type="scientific">Edaphochlamys debaryana</name>
    <dbReference type="NCBI Taxonomy" id="47281"/>
    <lineage>
        <taxon>Eukaryota</taxon>
        <taxon>Viridiplantae</taxon>
        <taxon>Chlorophyta</taxon>
        <taxon>core chlorophytes</taxon>
        <taxon>Chlorophyceae</taxon>
        <taxon>CS clade</taxon>
        <taxon>Chlamydomonadales</taxon>
        <taxon>Chlamydomonadales incertae sedis</taxon>
        <taxon>Edaphochlamys</taxon>
    </lineage>
</organism>
<protein>
    <submittedName>
        <fullName evidence="3">Uncharacterized protein</fullName>
    </submittedName>
</protein>
<feature type="transmembrane region" description="Helical" evidence="2">
    <location>
        <begin position="31"/>
        <end position="53"/>
    </location>
</feature>
<comment type="caution">
    <text evidence="3">The sequence shown here is derived from an EMBL/GenBank/DDBJ whole genome shotgun (WGS) entry which is preliminary data.</text>
</comment>
<dbReference type="Proteomes" id="UP000612055">
    <property type="component" value="Unassembled WGS sequence"/>
</dbReference>
<feature type="compositionally biased region" description="Low complexity" evidence="1">
    <location>
        <begin position="163"/>
        <end position="175"/>
    </location>
</feature>